<keyword evidence="3 4" id="KW-0418">Kinase</keyword>
<comment type="similarity">
    <text evidence="1 4">Belongs to the FGGY kinase family.</text>
</comment>
<comment type="caution">
    <text evidence="7">The sequence shown here is derived from an EMBL/GenBank/DDBJ whole genome shotgun (WGS) entry which is preliminary data.</text>
</comment>
<dbReference type="InterPro" id="IPR050406">
    <property type="entry name" value="FGGY_Carb_Kinase"/>
</dbReference>
<dbReference type="InterPro" id="IPR018483">
    <property type="entry name" value="Carb_kinase_FGGY_CS"/>
</dbReference>
<evidence type="ECO:0000259" key="6">
    <source>
        <dbReference type="Pfam" id="PF02782"/>
    </source>
</evidence>
<name>A0A931APL7_9FIRM</name>
<evidence type="ECO:0000313" key="8">
    <source>
        <dbReference type="Proteomes" id="UP000621436"/>
    </source>
</evidence>
<feature type="domain" description="Carbohydrate kinase FGGY N-terminal" evidence="5">
    <location>
        <begin position="4"/>
        <end position="242"/>
    </location>
</feature>
<dbReference type="PROSITE" id="PS00445">
    <property type="entry name" value="FGGY_KINASES_2"/>
    <property type="match status" value="1"/>
</dbReference>
<dbReference type="InterPro" id="IPR043129">
    <property type="entry name" value="ATPase_NBD"/>
</dbReference>
<dbReference type="GO" id="GO:0016773">
    <property type="term" value="F:phosphotransferase activity, alcohol group as acceptor"/>
    <property type="evidence" value="ECO:0007669"/>
    <property type="project" value="InterPro"/>
</dbReference>
<dbReference type="CDD" id="cd07770">
    <property type="entry name" value="ASKHA_NBD_FGGY_GntK"/>
    <property type="match status" value="1"/>
</dbReference>
<protein>
    <submittedName>
        <fullName evidence="7">Gluconokinase</fullName>
    </submittedName>
</protein>
<proteinExistence type="inferred from homology"/>
<dbReference type="InterPro" id="IPR018485">
    <property type="entry name" value="FGGY_C"/>
</dbReference>
<dbReference type="Pfam" id="PF00370">
    <property type="entry name" value="FGGY_N"/>
    <property type="match status" value="1"/>
</dbReference>
<dbReference type="GO" id="GO:0016301">
    <property type="term" value="F:kinase activity"/>
    <property type="evidence" value="ECO:0007669"/>
    <property type="project" value="UniProtKB-KW"/>
</dbReference>
<evidence type="ECO:0000256" key="1">
    <source>
        <dbReference type="ARBA" id="ARBA00009156"/>
    </source>
</evidence>
<dbReference type="AlphaFoldDB" id="A0A931APL7"/>
<evidence type="ECO:0000259" key="5">
    <source>
        <dbReference type="Pfam" id="PF00370"/>
    </source>
</evidence>
<dbReference type="RefSeq" id="WP_270452925.1">
    <property type="nucleotide sequence ID" value="NZ_JADPIE010000002.1"/>
</dbReference>
<evidence type="ECO:0000313" key="7">
    <source>
        <dbReference type="EMBL" id="MBF8436142.1"/>
    </source>
</evidence>
<reference evidence="7" key="1">
    <citation type="submission" date="2020-11" db="EMBL/GenBank/DDBJ databases">
        <title>Halonatronomonas betainensis gen. nov., sp. nov. a novel haloalkaliphilic representative of the family Halanaerobiacae capable of betaine degradation.</title>
        <authorList>
            <person name="Boltyanskaya Y."/>
            <person name="Kevbrin V."/>
            <person name="Detkova E."/>
            <person name="Grouzdev D.S."/>
            <person name="Koziaeva V."/>
            <person name="Zhilina T."/>
        </authorList>
    </citation>
    <scope>NUCLEOTIDE SEQUENCE</scope>
    <source>
        <strain evidence="7">Z-7014</strain>
    </source>
</reference>
<dbReference type="GO" id="GO:0005975">
    <property type="term" value="P:carbohydrate metabolic process"/>
    <property type="evidence" value="ECO:0007669"/>
    <property type="project" value="InterPro"/>
</dbReference>
<dbReference type="PANTHER" id="PTHR43095">
    <property type="entry name" value="SUGAR KINASE"/>
    <property type="match status" value="1"/>
</dbReference>
<dbReference type="EMBL" id="JADPIE010000002">
    <property type="protein sequence ID" value="MBF8436142.1"/>
    <property type="molecule type" value="Genomic_DNA"/>
</dbReference>
<keyword evidence="8" id="KW-1185">Reference proteome</keyword>
<dbReference type="Gene3D" id="3.30.420.40">
    <property type="match status" value="2"/>
</dbReference>
<evidence type="ECO:0000256" key="4">
    <source>
        <dbReference type="RuleBase" id="RU003733"/>
    </source>
</evidence>
<dbReference type="Proteomes" id="UP000621436">
    <property type="component" value="Unassembled WGS sequence"/>
</dbReference>
<evidence type="ECO:0000256" key="3">
    <source>
        <dbReference type="ARBA" id="ARBA00022777"/>
    </source>
</evidence>
<dbReference type="PIRSF" id="PIRSF000538">
    <property type="entry name" value="GlpK"/>
    <property type="match status" value="1"/>
</dbReference>
<dbReference type="InterPro" id="IPR018484">
    <property type="entry name" value="FGGY_N"/>
</dbReference>
<feature type="domain" description="Carbohydrate kinase FGGY C-terminal" evidence="6">
    <location>
        <begin position="252"/>
        <end position="440"/>
    </location>
</feature>
<dbReference type="SUPFAM" id="SSF53067">
    <property type="entry name" value="Actin-like ATPase domain"/>
    <property type="match status" value="2"/>
</dbReference>
<organism evidence="7 8">
    <name type="scientific">Halonatronomonas betaini</name>
    <dbReference type="NCBI Taxonomy" id="2778430"/>
    <lineage>
        <taxon>Bacteria</taxon>
        <taxon>Bacillati</taxon>
        <taxon>Bacillota</taxon>
        <taxon>Clostridia</taxon>
        <taxon>Halanaerobiales</taxon>
        <taxon>Halarsenatibacteraceae</taxon>
        <taxon>Halonatronomonas</taxon>
    </lineage>
</organism>
<accession>A0A931APL7</accession>
<sequence>MKTVYIGSDIGTSSVKTVIYDKNFKQIDKISQKYSLISNQKNQAELDPDEVYNSVIKTLETVIQKCNNSNFKVEFISFSSALHSMIIVDENNQPLTNCLTWADTRAKDISGDFKAFYKNNSVYSRTGCPYHSIYLPAKILWFKQNKTDIFNQAEKFISIKEFIIYKLTKKYSIDYSVASGSGLLNINNKKWDNKLLSFLGIGKSQLSRLVDIYKTYKIKNTELLKGISLVVGGGDGPLANLGERALAENQFAATLGTSGAIRVFSDKPVIDAENQSIWCYLLDENTYLPGGAINNGGIVLEWIKKNFFESADDYYKLIDQYIDEVPTGSKDLFFLPFLTGERSPNWNPDARGIIFGLDYNHSKKELIKAAIEGISYRMRTIKEALEADSSTCNEIILNGGATQSKPWMQLLADIFNARVIVHENEEAVALGAAMIGAIALGIYDDYNSIEFNHKKRIVLEPDKKSAKKYNQLYKFHKKLYDNNQHLFVEANSV</sequence>
<dbReference type="InterPro" id="IPR000577">
    <property type="entry name" value="Carb_kinase_FGGY"/>
</dbReference>
<dbReference type="Pfam" id="PF02782">
    <property type="entry name" value="FGGY_C"/>
    <property type="match status" value="1"/>
</dbReference>
<dbReference type="PANTHER" id="PTHR43095:SF2">
    <property type="entry name" value="GLUCONOKINASE"/>
    <property type="match status" value="1"/>
</dbReference>
<keyword evidence="2 4" id="KW-0808">Transferase</keyword>
<gene>
    <name evidence="7" type="ORF">I0Q91_03545</name>
</gene>
<evidence type="ECO:0000256" key="2">
    <source>
        <dbReference type="ARBA" id="ARBA00022679"/>
    </source>
</evidence>